<evidence type="ECO:0000259" key="1">
    <source>
        <dbReference type="Pfam" id="PF13701"/>
    </source>
</evidence>
<protein>
    <recommendedName>
        <fullName evidence="1">Transposase DDE domain-containing protein</fullName>
    </recommendedName>
</protein>
<proteinExistence type="predicted"/>
<reference evidence="2 3" key="1">
    <citation type="submission" date="2018-01" db="EMBL/GenBank/DDBJ databases">
        <title>Halomonas endophytica sp. nov., isolated from storage liquid in the stems of Populus euphratica.</title>
        <authorList>
            <person name="Chen C."/>
        </authorList>
    </citation>
    <scope>NUCLEOTIDE SEQUENCE [LARGE SCALE GENOMIC DNA]</scope>
    <source>
        <strain evidence="2 3">DSM 26881</strain>
    </source>
</reference>
<name>A0A2N7TJT5_9GAMM</name>
<accession>A0A2N7TJT5</accession>
<dbReference type="InterPro" id="IPR025668">
    <property type="entry name" value="Tnp_DDE_dom"/>
</dbReference>
<gene>
    <name evidence="2" type="ORF">C1H66_14450</name>
</gene>
<comment type="caution">
    <text evidence="2">The sequence shown here is derived from an EMBL/GenBank/DDBJ whole genome shotgun (WGS) entry which is preliminary data.</text>
</comment>
<sequence>MAIQGEIVEQFIRTFRRPPKKCLILDFDATDDPVHGEQLGRHFSGFYDGYCFLPLYIFCGQQLLVSYLRPAYRDAAHHAGAILALLVRRLRQAWPEVKLVFRGDSGFCRPLILAWCERHGVEYIVGLATKSRLEKLSLDIRYESAIRWEAERGVTPIQWTVHGFSLRLPPEGYRARCKALSSITLSRSLVLLNDFVVVCRPACDARQAATYPVDDI</sequence>
<evidence type="ECO:0000313" key="2">
    <source>
        <dbReference type="EMBL" id="PMR68456.1"/>
    </source>
</evidence>
<dbReference type="RefSeq" id="WP_102628590.1">
    <property type="nucleotide sequence ID" value="NZ_PDOH01000060.1"/>
</dbReference>
<evidence type="ECO:0000313" key="3">
    <source>
        <dbReference type="Proteomes" id="UP000235346"/>
    </source>
</evidence>
<dbReference type="Proteomes" id="UP000235346">
    <property type="component" value="Unassembled WGS sequence"/>
</dbReference>
<dbReference type="Pfam" id="PF13701">
    <property type="entry name" value="DDE_Tnp_1_4"/>
    <property type="match status" value="1"/>
</dbReference>
<feature type="domain" description="Transposase DDE" evidence="1">
    <location>
        <begin position="3"/>
        <end position="143"/>
    </location>
</feature>
<organism evidence="2 3">
    <name type="scientific">Halomonas heilongjiangensis</name>
    <dbReference type="NCBI Taxonomy" id="1387883"/>
    <lineage>
        <taxon>Bacteria</taxon>
        <taxon>Pseudomonadati</taxon>
        <taxon>Pseudomonadota</taxon>
        <taxon>Gammaproteobacteria</taxon>
        <taxon>Oceanospirillales</taxon>
        <taxon>Halomonadaceae</taxon>
        <taxon>Halomonas</taxon>
    </lineage>
</organism>
<keyword evidence="3" id="KW-1185">Reference proteome</keyword>
<dbReference type="AlphaFoldDB" id="A0A2N7TJT5"/>
<dbReference type="OrthoDB" id="8482126at2"/>
<dbReference type="EMBL" id="PNRE01000065">
    <property type="protein sequence ID" value="PMR68456.1"/>
    <property type="molecule type" value="Genomic_DNA"/>
</dbReference>